<protein>
    <submittedName>
        <fullName evidence="1">Uncharacterized protein</fullName>
    </submittedName>
</protein>
<evidence type="ECO:0000313" key="2">
    <source>
        <dbReference type="Proteomes" id="UP000516173"/>
    </source>
</evidence>
<dbReference type="EMBL" id="AP023397">
    <property type="protein sequence ID" value="BCK59443.1"/>
    <property type="molecule type" value="Genomic_DNA"/>
</dbReference>
<dbReference type="AlphaFoldDB" id="A0A7G1KYX3"/>
<gene>
    <name evidence="1" type="ORF">NWFMUON74_72150</name>
</gene>
<organism evidence="1 2">
    <name type="scientific">Nocardia wallacei</name>
    <dbReference type="NCBI Taxonomy" id="480035"/>
    <lineage>
        <taxon>Bacteria</taxon>
        <taxon>Bacillati</taxon>
        <taxon>Actinomycetota</taxon>
        <taxon>Actinomycetes</taxon>
        <taxon>Mycobacteriales</taxon>
        <taxon>Nocardiaceae</taxon>
        <taxon>Nocardia</taxon>
    </lineage>
</organism>
<geneLocation type="plasmid" evidence="1 2">
    <name>pFMUON74</name>
</geneLocation>
<name>A0A7G1KYX3_9NOCA</name>
<reference evidence="1 2" key="1">
    <citation type="submission" date="2020-08" db="EMBL/GenBank/DDBJ databases">
        <title>Genome Sequencing of Nocardia wallacei strain FMUON74 and assembly.</title>
        <authorList>
            <person name="Toyokawa M."/>
            <person name="Uesaka K."/>
        </authorList>
    </citation>
    <scope>NUCLEOTIDE SEQUENCE [LARGE SCALE GENOMIC DNA]</scope>
    <source>
        <strain evidence="1 2">FMUON74</strain>
        <plasmid evidence="1 2">pFMUON74</plasmid>
    </source>
</reference>
<dbReference type="Proteomes" id="UP000516173">
    <property type="component" value="Plasmid pFMUON74"/>
</dbReference>
<keyword evidence="1" id="KW-0614">Plasmid</keyword>
<dbReference type="KEGG" id="nwl:NWFMUON74_72150"/>
<keyword evidence="2" id="KW-1185">Reference proteome</keyword>
<evidence type="ECO:0000313" key="1">
    <source>
        <dbReference type="EMBL" id="BCK59443.1"/>
    </source>
</evidence>
<sequence length="98" mass="10997">MVGATRPRESGAEVPFNNQTVSFIEDIDGPTTYDTGECACANCRSEGEYEDIHGVIPDNCRYRWHTRCQGCDYYGPIKNAERLCGPCHRAFGTETDNR</sequence>
<accession>A0A7G1KYX3</accession>
<proteinExistence type="predicted"/>